<evidence type="ECO:0000256" key="3">
    <source>
        <dbReference type="ARBA" id="ARBA00022692"/>
    </source>
</evidence>
<evidence type="ECO:0000256" key="5">
    <source>
        <dbReference type="ARBA" id="ARBA00023136"/>
    </source>
</evidence>
<dbReference type="PANTHER" id="PTHR12812">
    <property type="entry name" value="HEPARAN SULFATE 6-O-SULFOTRANSFERASE 3"/>
    <property type="match status" value="1"/>
</dbReference>
<dbReference type="AlphaFoldDB" id="A0A8E0S7S8"/>
<dbReference type="EC" id="2.8.2.-" evidence="7"/>
<accession>A0A8E0S7S8</accession>
<dbReference type="GO" id="GO:0016020">
    <property type="term" value="C:membrane"/>
    <property type="evidence" value="ECO:0007669"/>
    <property type="project" value="UniProtKB-SubCell"/>
</dbReference>
<comment type="caution">
    <text evidence="8">The sequence shown here is derived from an EMBL/GenBank/DDBJ whole genome shotgun (WGS) entry which is preliminary data.</text>
</comment>
<protein>
    <recommendedName>
        <fullName evidence="7">Heparan-sulfate 6-O-sulfotransferase</fullName>
        <ecNumber evidence="7">2.8.2.-</ecNumber>
    </recommendedName>
</protein>
<evidence type="ECO:0000313" key="8">
    <source>
        <dbReference type="EMBL" id="KAA0200384.1"/>
    </source>
</evidence>
<dbReference type="InterPro" id="IPR010635">
    <property type="entry name" value="Heparan_SO4-6-sulfoTrfase"/>
</dbReference>
<dbReference type="Proteomes" id="UP000728185">
    <property type="component" value="Unassembled WGS sequence"/>
</dbReference>
<comment type="similarity">
    <text evidence="7">Belongs to the sulfotransferase 6 family.</text>
</comment>
<evidence type="ECO:0000256" key="1">
    <source>
        <dbReference type="ARBA" id="ARBA00004167"/>
    </source>
</evidence>
<name>A0A8E0S7S8_9TREM</name>
<keyword evidence="6" id="KW-0325">Glycoprotein</keyword>
<evidence type="ECO:0000256" key="4">
    <source>
        <dbReference type="ARBA" id="ARBA00022989"/>
    </source>
</evidence>
<sequence length="352" mass="40884">MERYLSEWLHVRRGGTWHFSRLRCTGHNYSPVFSNSTGPKAESSLNYTFYQPCYMLPKFSVPHHQFESDGIKLVRRRGNHPNWAHVPLNIFVDCPYNLAHNRQVRMLADLTRLGCYRNLVNWSVPTGQTKHQSLIPIQRDLRISAKHSLLTEIRVFGLIEHIVYTQYMIQRSLNIVFRQLLTRTSNVPLQSDHKTHAMLIRSALNASQLRAIESRIQLDTELYRFARALFTRRLCLYLISDSSIPFSFRRTIRTLLSHRPSLWAGLEYLLLGDRSNSQPPFARRLEDVLIRGFIRRGSVPVISFDVDSIKNRWVTKLAADFKKAGLLTAVTGSLIRDNKTIHVEEEEEDGED</sequence>
<keyword evidence="9" id="KW-1185">Reference proteome</keyword>
<keyword evidence="5 7" id="KW-0472">Membrane</keyword>
<reference evidence="8" key="1">
    <citation type="submission" date="2019-05" db="EMBL/GenBank/DDBJ databases">
        <title>Annotation for the trematode Fasciolopsis buski.</title>
        <authorList>
            <person name="Choi Y.-J."/>
        </authorList>
    </citation>
    <scope>NUCLEOTIDE SEQUENCE</scope>
    <source>
        <strain evidence="8">HT</strain>
        <tissue evidence="8">Whole worm</tissue>
    </source>
</reference>
<evidence type="ECO:0000256" key="7">
    <source>
        <dbReference type="RuleBase" id="RU364122"/>
    </source>
</evidence>
<comment type="catalytic activity">
    <reaction evidence="7">
        <text>alpha-D-glucosaminyl-[heparan sulfate](n) + 3'-phosphoadenylyl sulfate = 6-sulfo-alpha-D-glucosaminyl-[heparan sulfate](n) + adenosine 3',5'-bisphosphate + H(+)</text>
        <dbReference type="Rhea" id="RHEA:56604"/>
        <dbReference type="Rhea" id="RHEA-COMP:9830"/>
        <dbReference type="Rhea" id="RHEA-COMP:14621"/>
        <dbReference type="ChEBI" id="CHEBI:15378"/>
        <dbReference type="ChEBI" id="CHEBI:58339"/>
        <dbReference type="ChEBI" id="CHEBI:58343"/>
        <dbReference type="ChEBI" id="CHEBI:58388"/>
        <dbReference type="ChEBI" id="CHEBI:140604"/>
    </reaction>
</comment>
<evidence type="ECO:0000313" key="9">
    <source>
        <dbReference type="Proteomes" id="UP000728185"/>
    </source>
</evidence>
<keyword evidence="2 7" id="KW-0808">Transferase</keyword>
<keyword evidence="7" id="KW-0735">Signal-anchor</keyword>
<dbReference type="Gene3D" id="3.40.50.300">
    <property type="entry name" value="P-loop containing nucleotide triphosphate hydrolases"/>
    <property type="match status" value="1"/>
</dbReference>
<keyword evidence="4" id="KW-1133">Transmembrane helix</keyword>
<dbReference type="EMBL" id="LUCM01000561">
    <property type="protein sequence ID" value="KAA0200384.1"/>
    <property type="molecule type" value="Genomic_DNA"/>
</dbReference>
<comment type="function">
    <text evidence="7">6-O-sulfation enzyme which catalyzes the transfer of sulfate from 3'-phosphoadenosine 5'-phosphosulfate (PAPS) to position 6 of the N-sulfoglucosamine residue (GlcNS) of heparan sulfate.</text>
</comment>
<dbReference type="InterPro" id="IPR027417">
    <property type="entry name" value="P-loop_NTPase"/>
</dbReference>
<proteinExistence type="inferred from homology"/>
<gene>
    <name evidence="8" type="ORF">FBUS_07167</name>
</gene>
<dbReference type="PANTHER" id="PTHR12812:SF0">
    <property type="entry name" value="HEPARAN-SULFATE 6-O-SULFOTRANSFERASE"/>
    <property type="match status" value="1"/>
</dbReference>
<keyword evidence="3" id="KW-0812">Transmembrane</keyword>
<organism evidence="8 9">
    <name type="scientific">Fasciolopsis buskii</name>
    <dbReference type="NCBI Taxonomy" id="27845"/>
    <lineage>
        <taxon>Eukaryota</taxon>
        <taxon>Metazoa</taxon>
        <taxon>Spiralia</taxon>
        <taxon>Lophotrochozoa</taxon>
        <taxon>Platyhelminthes</taxon>
        <taxon>Trematoda</taxon>
        <taxon>Digenea</taxon>
        <taxon>Plagiorchiida</taxon>
        <taxon>Echinostomata</taxon>
        <taxon>Echinostomatoidea</taxon>
        <taxon>Fasciolidae</taxon>
        <taxon>Fasciolopsis</taxon>
    </lineage>
</organism>
<evidence type="ECO:0000256" key="6">
    <source>
        <dbReference type="ARBA" id="ARBA00023180"/>
    </source>
</evidence>
<comment type="subcellular location">
    <subcellularLocation>
        <location evidence="1">Membrane</location>
        <topology evidence="1">Single-pass membrane protein</topology>
    </subcellularLocation>
    <subcellularLocation>
        <location evidence="7">Membrane</location>
        <topology evidence="7">Single-pass type II membrane protein</topology>
    </subcellularLocation>
</comment>
<evidence type="ECO:0000256" key="2">
    <source>
        <dbReference type="ARBA" id="ARBA00022679"/>
    </source>
</evidence>
<dbReference type="OrthoDB" id="406981at2759"/>
<dbReference type="GO" id="GO:0017095">
    <property type="term" value="F:heparan sulfate 6-sulfotransferase activity"/>
    <property type="evidence" value="ECO:0007669"/>
    <property type="project" value="TreeGrafter"/>
</dbReference>